<dbReference type="Proteomes" id="UP000557688">
    <property type="component" value="Unassembled WGS sequence"/>
</dbReference>
<comment type="caution">
    <text evidence="1">The sequence shown here is derived from an EMBL/GenBank/DDBJ whole genome shotgun (WGS) entry which is preliminary data.</text>
</comment>
<organism evidence="1 2">
    <name type="scientific">Endobacter medicaginis</name>
    <dbReference type="NCBI Taxonomy" id="1181271"/>
    <lineage>
        <taxon>Bacteria</taxon>
        <taxon>Pseudomonadati</taxon>
        <taxon>Pseudomonadota</taxon>
        <taxon>Alphaproteobacteria</taxon>
        <taxon>Acetobacterales</taxon>
        <taxon>Acetobacteraceae</taxon>
        <taxon>Endobacter</taxon>
    </lineage>
</organism>
<name>A0A839V365_9PROT</name>
<accession>A0A839V365</accession>
<evidence type="ECO:0000313" key="2">
    <source>
        <dbReference type="Proteomes" id="UP000557688"/>
    </source>
</evidence>
<gene>
    <name evidence="1" type="ORF">FHR90_002817</name>
</gene>
<evidence type="ECO:0000313" key="1">
    <source>
        <dbReference type="EMBL" id="MBB3174970.1"/>
    </source>
</evidence>
<protein>
    <submittedName>
        <fullName evidence="1">Uncharacterized protein</fullName>
    </submittedName>
</protein>
<dbReference type="AlphaFoldDB" id="A0A839V365"/>
<reference evidence="1 2" key="1">
    <citation type="submission" date="2020-08" db="EMBL/GenBank/DDBJ databases">
        <title>Genomic Encyclopedia of Type Strains, Phase III (KMG-III): the genomes of soil and plant-associated and newly described type strains.</title>
        <authorList>
            <person name="Whitman W."/>
        </authorList>
    </citation>
    <scope>NUCLEOTIDE SEQUENCE [LARGE SCALE GENOMIC DNA]</scope>
    <source>
        <strain evidence="1 2">CECT 8088</strain>
    </source>
</reference>
<proteinExistence type="predicted"/>
<sequence>MNVKLRHDSEIRELVAQQPVLGMVGVEAVDDLGHRCILSGAEPMFTGYELPKKFSTVLLRFDVSSRACRTRSSSRVILVGRFEAVRL</sequence>
<keyword evidence="2" id="KW-1185">Reference proteome</keyword>
<dbReference type="EMBL" id="JACHXV010000015">
    <property type="protein sequence ID" value="MBB3174970.1"/>
    <property type="molecule type" value="Genomic_DNA"/>
</dbReference>